<dbReference type="Proteomes" id="UP001055811">
    <property type="component" value="Linkage Group LG03"/>
</dbReference>
<protein>
    <submittedName>
        <fullName evidence="1">Uncharacterized protein</fullName>
    </submittedName>
</protein>
<proteinExistence type="predicted"/>
<reference evidence="2" key="1">
    <citation type="journal article" date="2022" name="Mol. Ecol. Resour.">
        <title>The genomes of chicory, endive, great burdock and yacon provide insights into Asteraceae palaeo-polyploidization history and plant inulin production.</title>
        <authorList>
            <person name="Fan W."/>
            <person name="Wang S."/>
            <person name="Wang H."/>
            <person name="Wang A."/>
            <person name="Jiang F."/>
            <person name="Liu H."/>
            <person name="Zhao H."/>
            <person name="Xu D."/>
            <person name="Zhang Y."/>
        </authorList>
    </citation>
    <scope>NUCLEOTIDE SEQUENCE [LARGE SCALE GENOMIC DNA]</scope>
    <source>
        <strain evidence="2">cv. Punajuju</strain>
    </source>
</reference>
<name>A0ACB9F5A3_CICIN</name>
<sequence length="422" mass="48544">MGLQRKQGEVIQEGQQFDIRGTVDGASFGSYLIVQDDEQRKSRCERLFGSCYGLIYFVCYNKCILLWKPTTQKTQLIPDLSTSFSGATPFYGLGYDISTDDYKMVRAYRSVSSQSIRSKVFNLKTGSWRTIHASEIDIDEPDEIGIFSNRTIHWLIRHVGGSERRDTILTFDIKKEIFGEISLSNREHEKTGFTWLGDLKEGEMHWNTDVYHAPEFTYGERSIDRARTDFRYASSLPPYKFCPFSLPNLNRKTKTRKEIQILEQSVVPNTTMPTSPPPLSIYHHPFSLRSDHNWSLPERNENPKSPQIFQHELLQNFSINMFCKIPVNKVQIYGDLHNILMKRIFLSALHFRINSRYKVTLESSSPPFASIELDHSDSRREGCTVTTLTVSAEPKSWQSAIKVAAQEVQRLKEFGVTKGELA</sequence>
<organism evidence="1 2">
    <name type="scientific">Cichorium intybus</name>
    <name type="common">Chicory</name>
    <dbReference type="NCBI Taxonomy" id="13427"/>
    <lineage>
        <taxon>Eukaryota</taxon>
        <taxon>Viridiplantae</taxon>
        <taxon>Streptophyta</taxon>
        <taxon>Embryophyta</taxon>
        <taxon>Tracheophyta</taxon>
        <taxon>Spermatophyta</taxon>
        <taxon>Magnoliopsida</taxon>
        <taxon>eudicotyledons</taxon>
        <taxon>Gunneridae</taxon>
        <taxon>Pentapetalae</taxon>
        <taxon>asterids</taxon>
        <taxon>campanulids</taxon>
        <taxon>Asterales</taxon>
        <taxon>Asteraceae</taxon>
        <taxon>Cichorioideae</taxon>
        <taxon>Cichorieae</taxon>
        <taxon>Cichoriinae</taxon>
        <taxon>Cichorium</taxon>
    </lineage>
</organism>
<accession>A0ACB9F5A3</accession>
<gene>
    <name evidence="1" type="ORF">L2E82_15883</name>
</gene>
<evidence type="ECO:0000313" key="1">
    <source>
        <dbReference type="EMBL" id="KAI3765837.1"/>
    </source>
</evidence>
<dbReference type="EMBL" id="CM042011">
    <property type="protein sequence ID" value="KAI3765837.1"/>
    <property type="molecule type" value="Genomic_DNA"/>
</dbReference>
<reference evidence="1 2" key="2">
    <citation type="journal article" date="2022" name="Mol. Ecol. Resour.">
        <title>The genomes of chicory, endive, great burdock and yacon provide insights into Asteraceae paleo-polyploidization history and plant inulin production.</title>
        <authorList>
            <person name="Fan W."/>
            <person name="Wang S."/>
            <person name="Wang H."/>
            <person name="Wang A."/>
            <person name="Jiang F."/>
            <person name="Liu H."/>
            <person name="Zhao H."/>
            <person name="Xu D."/>
            <person name="Zhang Y."/>
        </authorList>
    </citation>
    <scope>NUCLEOTIDE SEQUENCE [LARGE SCALE GENOMIC DNA]</scope>
    <source>
        <strain evidence="2">cv. Punajuju</strain>
        <tissue evidence="1">Leaves</tissue>
    </source>
</reference>
<evidence type="ECO:0000313" key="2">
    <source>
        <dbReference type="Proteomes" id="UP001055811"/>
    </source>
</evidence>
<comment type="caution">
    <text evidence="1">The sequence shown here is derived from an EMBL/GenBank/DDBJ whole genome shotgun (WGS) entry which is preliminary data.</text>
</comment>
<keyword evidence="2" id="KW-1185">Reference proteome</keyword>